<dbReference type="Pfam" id="PF01367">
    <property type="entry name" value="5_3_exonuc"/>
    <property type="match status" value="1"/>
</dbReference>
<evidence type="ECO:0000259" key="19">
    <source>
        <dbReference type="SMART" id="SM00474"/>
    </source>
</evidence>
<keyword evidence="23" id="KW-1185">Reference proteome</keyword>
<evidence type="ECO:0000256" key="5">
    <source>
        <dbReference type="ARBA" id="ARBA00022679"/>
    </source>
</evidence>
<keyword evidence="8" id="KW-0540">Nuclease</keyword>
<evidence type="ECO:0000256" key="9">
    <source>
        <dbReference type="ARBA" id="ARBA00022763"/>
    </source>
</evidence>
<dbReference type="RefSeq" id="WP_193678640.1">
    <property type="nucleotide sequence ID" value="NZ_JADDIV010000006.1"/>
</dbReference>
<dbReference type="InterPro" id="IPR002562">
    <property type="entry name" value="3'-5'_exonuclease_dom"/>
</dbReference>
<dbReference type="CDD" id="cd06139">
    <property type="entry name" value="DNA_polA_I_Ecoli_like_exo"/>
    <property type="match status" value="1"/>
</dbReference>
<dbReference type="Pfam" id="PF01612">
    <property type="entry name" value="DNA_pol_A_exo1"/>
    <property type="match status" value="1"/>
</dbReference>
<dbReference type="InterPro" id="IPR002298">
    <property type="entry name" value="DNA_polymerase_A"/>
</dbReference>
<dbReference type="InterPro" id="IPR036279">
    <property type="entry name" value="5-3_exonuclease_C_sf"/>
</dbReference>
<accession>A0ABR9S8Z1</accession>
<dbReference type="SMART" id="SM00474">
    <property type="entry name" value="35EXOc"/>
    <property type="match status" value="1"/>
</dbReference>
<keyword evidence="13 17" id="KW-0238">DNA-binding</keyword>
<dbReference type="SUPFAM" id="SSF88723">
    <property type="entry name" value="PIN domain-like"/>
    <property type="match status" value="1"/>
</dbReference>
<dbReference type="SUPFAM" id="SSF56672">
    <property type="entry name" value="DNA/RNA polymerases"/>
    <property type="match status" value="1"/>
</dbReference>
<evidence type="ECO:0000256" key="4">
    <source>
        <dbReference type="ARBA" id="ARBA00020311"/>
    </source>
</evidence>
<dbReference type="InterPro" id="IPR019760">
    <property type="entry name" value="DNA-dir_DNA_pol_A_CS"/>
</dbReference>
<evidence type="ECO:0000256" key="8">
    <source>
        <dbReference type="ARBA" id="ARBA00022722"/>
    </source>
</evidence>
<dbReference type="PROSITE" id="PS00447">
    <property type="entry name" value="DNA_POLYMERASE_A"/>
    <property type="match status" value="1"/>
</dbReference>
<dbReference type="SUPFAM" id="SSF47807">
    <property type="entry name" value="5' to 3' exonuclease, C-terminal subdomain"/>
    <property type="match status" value="1"/>
</dbReference>
<sequence length="939" mass="105223">MSETDQVPQPEPKVLLLVDGSSYLYRAYHAMPDLRAVPGDPTSPATGAIRGMINMMQKLRRDVRADYAACVFDAPGKTFRDDVYPEYKATRSPMPDDLRAQIPAIHEVVELLGWKVLNVPGVEADDVIGTLACMGTERGFVTIISSGDKDLSQLVNEHVTVIDTMNDRRRDMTGVEVEFGVPPRLMVDYQTLVGDSVDNVPGVDKVGPKTAVKLLKEYGSLDALVARAHEVKGAVGENLRKALDWLPKGRELLTIRTNCDLKDHIPGFPELEDIVIGGQDVEKLKAFYDRYGFKGLVKQLEEHEVPPELIEENRKKARAERPAPGLFEEPDLSGLSQATTLHYETVFTWDQFETWVQRIEAAPLVALDTETDSLDEMLANIVGLSFSTEPGLACYIPLAHDYQGAPDQLPRDDVLQRLQPWLEDPERKKLGQHVKYDRHVFANHGIDVRGYAHDTMLESYVLEVHKPHGLASLAERHLGRTGIDYETVAGKGAHQITFNQVPVDKAAEYSCEDSDQTLDVHLALYPKLERDTKLRFIYDLEMQCSEVLYRIERNGVLVDAQALARQSHELGQRIMQLEREAHELAGQPFNLGSPKQIGEVFFTKMQLPVVKKTASGAPSTDEEVLEKLAEDYPLPAKVLEHRSLSKLKGTYTDKLPQQVHPRTGRVHTHYAQAVAVTGRLSSNEPNLQNIPIRTAEGRRIREAFVAPAGCRIASADYSQIELRIMAHISEDEALLRAFREEADVHRATASEVFGVALDQVSSEQRRYAKVINFGLIYGMSAFGLARNLGIETAAAKSYIDRYFQRYPGVKSYMDETRLAAKSRGYVETVFGRRLYLPEINSPNGPRRGSAERQAINAPMQGTAADLIKLSMVKVQEVLDREQRETKMIMQVHDELVFEIPEAEVEWARVEIPRIMASVAELRVPLLAEFGVGSNWEEAH</sequence>
<dbReference type="Gene3D" id="3.30.420.10">
    <property type="entry name" value="Ribonuclease H-like superfamily/Ribonuclease H"/>
    <property type="match status" value="1"/>
</dbReference>
<dbReference type="CDD" id="cd09859">
    <property type="entry name" value="PIN_53EXO"/>
    <property type="match status" value="1"/>
</dbReference>
<evidence type="ECO:0000256" key="16">
    <source>
        <dbReference type="NCBIfam" id="TIGR00593"/>
    </source>
</evidence>
<dbReference type="SMART" id="SM00482">
    <property type="entry name" value="POLAc"/>
    <property type="match status" value="1"/>
</dbReference>
<comment type="subunit">
    <text evidence="2">Single-chain monomer with multiple functions.</text>
</comment>
<dbReference type="NCBIfam" id="NF004397">
    <property type="entry name" value="PRK05755.1"/>
    <property type="match status" value="1"/>
</dbReference>
<dbReference type="EMBL" id="JADDIV010000006">
    <property type="protein sequence ID" value="MBE7370015.1"/>
    <property type="molecule type" value="Genomic_DNA"/>
</dbReference>
<keyword evidence="14 17" id="KW-0234">DNA repair</keyword>
<dbReference type="EC" id="2.7.7.7" evidence="3 16"/>
<dbReference type="GO" id="GO:0003887">
    <property type="term" value="F:DNA-directed DNA polymerase activity"/>
    <property type="evidence" value="ECO:0007669"/>
    <property type="project" value="UniProtKB-EC"/>
</dbReference>
<evidence type="ECO:0000256" key="10">
    <source>
        <dbReference type="ARBA" id="ARBA00022801"/>
    </source>
</evidence>
<dbReference type="InterPro" id="IPR018320">
    <property type="entry name" value="DNA_polymerase_1"/>
</dbReference>
<comment type="similarity">
    <text evidence="1 17">Belongs to the DNA polymerase type-A family.</text>
</comment>
<evidence type="ECO:0000313" key="22">
    <source>
        <dbReference type="EMBL" id="MBE7370015.1"/>
    </source>
</evidence>
<reference evidence="22 23" key="1">
    <citation type="submission" date="2020-10" db="EMBL/GenBank/DDBJ databases">
        <title>Ramlibacter sp. HM2 16S ribosomal RNA gene Genome sequencing and assembly.</title>
        <authorList>
            <person name="Kang M."/>
        </authorList>
    </citation>
    <scope>NUCLEOTIDE SEQUENCE [LARGE SCALE GENOMIC DNA]</scope>
    <source>
        <strain evidence="22 23">HM2</strain>
    </source>
</reference>
<evidence type="ECO:0000256" key="12">
    <source>
        <dbReference type="ARBA" id="ARBA00022932"/>
    </source>
</evidence>
<dbReference type="Gene3D" id="3.40.50.1010">
    <property type="entry name" value="5'-nuclease"/>
    <property type="match status" value="1"/>
</dbReference>
<dbReference type="CDD" id="cd09898">
    <property type="entry name" value="H3TH_53EXO"/>
    <property type="match status" value="1"/>
</dbReference>
<keyword evidence="6 17" id="KW-0548">Nucleotidyltransferase</keyword>
<dbReference type="PRINTS" id="PR00868">
    <property type="entry name" value="DNAPOLI"/>
</dbReference>
<keyword evidence="18" id="KW-0175">Coiled coil</keyword>
<dbReference type="InterPro" id="IPR008918">
    <property type="entry name" value="HhH2"/>
</dbReference>
<gene>
    <name evidence="17 22" type="primary">polA</name>
    <name evidence="22" type="ORF">IM787_20805</name>
</gene>
<dbReference type="Gene3D" id="3.30.70.370">
    <property type="match status" value="1"/>
</dbReference>
<evidence type="ECO:0000256" key="17">
    <source>
        <dbReference type="RuleBase" id="RU004460"/>
    </source>
</evidence>
<dbReference type="InterPro" id="IPR020045">
    <property type="entry name" value="DNA_polI_H3TH"/>
</dbReference>
<evidence type="ECO:0000256" key="14">
    <source>
        <dbReference type="ARBA" id="ARBA00023204"/>
    </source>
</evidence>
<dbReference type="InterPro" id="IPR001098">
    <property type="entry name" value="DNA-dir_DNA_pol_A_palm_dom"/>
</dbReference>
<feature type="coiled-coil region" evidence="18">
    <location>
        <begin position="560"/>
        <end position="587"/>
    </location>
</feature>
<dbReference type="CDD" id="cd08637">
    <property type="entry name" value="DNA_pol_A_pol_I_C"/>
    <property type="match status" value="1"/>
</dbReference>
<dbReference type="InterPro" id="IPR002421">
    <property type="entry name" value="5-3_exonuclease"/>
</dbReference>
<evidence type="ECO:0000256" key="1">
    <source>
        <dbReference type="ARBA" id="ARBA00007705"/>
    </source>
</evidence>
<dbReference type="SUPFAM" id="SSF53098">
    <property type="entry name" value="Ribonuclease H-like"/>
    <property type="match status" value="1"/>
</dbReference>
<feature type="domain" description="5'-3' exonuclease" evidence="20">
    <location>
        <begin position="13"/>
        <end position="277"/>
    </location>
</feature>
<keyword evidence="5 17" id="KW-0808">Transferase</keyword>
<feature type="domain" description="3'-5' exonuclease" evidence="19">
    <location>
        <begin position="343"/>
        <end position="529"/>
    </location>
</feature>
<dbReference type="Pfam" id="PF02739">
    <property type="entry name" value="5_3_exonuc_N"/>
    <property type="match status" value="1"/>
</dbReference>
<evidence type="ECO:0000256" key="2">
    <source>
        <dbReference type="ARBA" id="ARBA00011541"/>
    </source>
</evidence>
<keyword evidence="12 17" id="KW-0239">DNA-directed DNA polymerase</keyword>
<dbReference type="NCBIfam" id="TIGR00593">
    <property type="entry name" value="pola"/>
    <property type="match status" value="1"/>
</dbReference>
<feature type="domain" description="DNA-directed DNA polymerase family A palm" evidence="21">
    <location>
        <begin position="697"/>
        <end position="903"/>
    </location>
</feature>
<dbReference type="Gene3D" id="1.20.1060.10">
    <property type="entry name" value="Taq DNA Polymerase, Chain T, domain 4"/>
    <property type="match status" value="1"/>
</dbReference>
<evidence type="ECO:0000256" key="13">
    <source>
        <dbReference type="ARBA" id="ARBA00023125"/>
    </source>
</evidence>
<organism evidence="22 23">
    <name type="scientific">Ramlibacter pallidus</name>
    <dbReference type="NCBI Taxonomy" id="2780087"/>
    <lineage>
        <taxon>Bacteria</taxon>
        <taxon>Pseudomonadati</taxon>
        <taxon>Pseudomonadota</taxon>
        <taxon>Betaproteobacteria</taxon>
        <taxon>Burkholderiales</taxon>
        <taxon>Comamonadaceae</taxon>
        <taxon>Ramlibacter</taxon>
    </lineage>
</organism>
<dbReference type="PANTHER" id="PTHR10133">
    <property type="entry name" value="DNA POLYMERASE I"/>
    <property type="match status" value="1"/>
</dbReference>
<evidence type="ECO:0000259" key="20">
    <source>
        <dbReference type="SMART" id="SM00475"/>
    </source>
</evidence>
<evidence type="ECO:0000259" key="21">
    <source>
        <dbReference type="SMART" id="SM00482"/>
    </source>
</evidence>
<dbReference type="InterPro" id="IPR043502">
    <property type="entry name" value="DNA/RNA_pol_sf"/>
</dbReference>
<keyword evidence="7 17" id="KW-0235">DNA replication</keyword>
<name>A0ABR9S8Z1_9BURK</name>
<keyword evidence="9 17" id="KW-0227">DNA damage</keyword>
<comment type="function">
    <text evidence="17">In addition to polymerase activity, this DNA polymerase exhibits 3'-5' and 5'-3' exonuclease activity.</text>
</comment>
<dbReference type="InterPro" id="IPR036397">
    <property type="entry name" value="RNaseH_sf"/>
</dbReference>
<evidence type="ECO:0000256" key="6">
    <source>
        <dbReference type="ARBA" id="ARBA00022695"/>
    </source>
</evidence>
<dbReference type="InterPro" id="IPR029060">
    <property type="entry name" value="PIN-like_dom_sf"/>
</dbReference>
<comment type="caution">
    <text evidence="22">The sequence shown here is derived from an EMBL/GenBank/DDBJ whole genome shotgun (WGS) entry which is preliminary data.</text>
</comment>
<evidence type="ECO:0000256" key="11">
    <source>
        <dbReference type="ARBA" id="ARBA00022839"/>
    </source>
</evidence>
<dbReference type="InterPro" id="IPR020046">
    <property type="entry name" value="5-3_exonucl_a-hlix_arch_N"/>
</dbReference>
<evidence type="ECO:0000256" key="3">
    <source>
        <dbReference type="ARBA" id="ARBA00012417"/>
    </source>
</evidence>
<dbReference type="SMART" id="SM00279">
    <property type="entry name" value="HhH2"/>
    <property type="match status" value="1"/>
</dbReference>
<dbReference type="PANTHER" id="PTHR10133:SF27">
    <property type="entry name" value="DNA POLYMERASE NU"/>
    <property type="match status" value="1"/>
</dbReference>
<dbReference type="Gene3D" id="1.10.150.20">
    <property type="entry name" value="5' to 3' exonuclease, C-terminal subdomain"/>
    <property type="match status" value="2"/>
</dbReference>
<dbReference type="Proteomes" id="UP000806285">
    <property type="component" value="Unassembled WGS sequence"/>
</dbReference>
<dbReference type="InterPro" id="IPR012337">
    <property type="entry name" value="RNaseH-like_sf"/>
</dbReference>
<proteinExistence type="inferred from homology"/>
<evidence type="ECO:0000256" key="7">
    <source>
        <dbReference type="ARBA" id="ARBA00022705"/>
    </source>
</evidence>
<dbReference type="Pfam" id="PF00476">
    <property type="entry name" value="DNA_pol_A"/>
    <property type="match status" value="1"/>
</dbReference>
<keyword evidence="10 17" id="KW-0378">Hydrolase</keyword>
<dbReference type="SMART" id="SM00475">
    <property type="entry name" value="53EXOc"/>
    <property type="match status" value="1"/>
</dbReference>
<evidence type="ECO:0000313" key="23">
    <source>
        <dbReference type="Proteomes" id="UP000806285"/>
    </source>
</evidence>
<evidence type="ECO:0000256" key="15">
    <source>
        <dbReference type="ARBA" id="ARBA00049244"/>
    </source>
</evidence>
<comment type="catalytic activity">
    <reaction evidence="15 17">
        <text>DNA(n) + a 2'-deoxyribonucleoside 5'-triphosphate = DNA(n+1) + diphosphate</text>
        <dbReference type="Rhea" id="RHEA:22508"/>
        <dbReference type="Rhea" id="RHEA-COMP:17339"/>
        <dbReference type="Rhea" id="RHEA-COMP:17340"/>
        <dbReference type="ChEBI" id="CHEBI:33019"/>
        <dbReference type="ChEBI" id="CHEBI:61560"/>
        <dbReference type="ChEBI" id="CHEBI:173112"/>
        <dbReference type="EC" id="2.7.7.7"/>
    </reaction>
</comment>
<protein>
    <recommendedName>
        <fullName evidence="4 16">DNA polymerase I</fullName>
        <ecNumber evidence="3 16">2.7.7.7</ecNumber>
    </recommendedName>
</protein>
<keyword evidence="11 17" id="KW-0269">Exonuclease</keyword>
<evidence type="ECO:0000256" key="18">
    <source>
        <dbReference type="SAM" id="Coils"/>
    </source>
</evidence>